<comment type="caution">
    <text evidence="1">The sequence shown here is derived from an EMBL/GenBank/DDBJ whole genome shotgun (WGS) entry which is preliminary data.</text>
</comment>
<evidence type="ECO:0000313" key="1">
    <source>
        <dbReference type="EMBL" id="GAA2447341.1"/>
    </source>
</evidence>
<keyword evidence="2" id="KW-1185">Reference proteome</keyword>
<proteinExistence type="predicted"/>
<accession>A0ABN3K251</accession>
<name>A0ABN3K251_9ACTN</name>
<evidence type="ECO:0000313" key="2">
    <source>
        <dbReference type="Proteomes" id="UP001501231"/>
    </source>
</evidence>
<sequence length="111" mass="11593">MHVDDAVSPPAPVKAASLGIGVPTPLHLVVYCFVGVGFATPQFGVPAWPRRRAQSTVAPTPVGIGDVESSACPDSRRSPAARRSRLTFLCVNDNLWLTVSGDAWPAGRGTG</sequence>
<protein>
    <submittedName>
        <fullName evidence="1">Uncharacterized protein</fullName>
    </submittedName>
</protein>
<dbReference type="EMBL" id="BAAARW010000032">
    <property type="protein sequence ID" value="GAA2447341.1"/>
    <property type="molecule type" value="Genomic_DNA"/>
</dbReference>
<gene>
    <name evidence="1" type="ORF">GCM10010191_75730</name>
</gene>
<organism evidence="1 2">
    <name type="scientific">Actinomadura vinacea</name>
    <dbReference type="NCBI Taxonomy" id="115336"/>
    <lineage>
        <taxon>Bacteria</taxon>
        <taxon>Bacillati</taxon>
        <taxon>Actinomycetota</taxon>
        <taxon>Actinomycetes</taxon>
        <taxon>Streptosporangiales</taxon>
        <taxon>Thermomonosporaceae</taxon>
        <taxon>Actinomadura</taxon>
    </lineage>
</organism>
<reference evidence="1 2" key="1">
    <citation type="journal article" date="2019" name="Int. J. Syst. Evol. Microbiol.">
        <title>The Global Catalogue of Microorganisms (GCM) 10K type strain sequencing project: providing services to taxonomists for standard genome sequencing and annotation.</title>
        <authorList>
            <consortium name="The Broad Institute Genomics Platform"/>
            <consortium name="The Broad Institute Genome Sequencing Center for Infectious Disease"/>
            <person name="Wu L."/>
            <person name="Ma J."/>
        </authorList>
    </citation>
    <scope>NUCLEOTIDE SEQUENCE [LARGE SCALE GENOMIC DNA]</scope>
    <source>
        <strain evidence="1 2">JCM 3325</strain>
    </source>
</reference>
<dbReference type="Proteomes" id="UP001501231">
    <property type="component" value="Unassembled WGS sequence"/>
</dbReference>